<comment type="caution">
    <text evidence="1">The sequence shown here is derived from an EMBL/GenBank/DDBJ whole genome shotgun (WGS) entry which is preliminary data.</text>
</comment>
<accession>A0A5C6AXL6</accession>
<dbReference type="AlphaFoldDB" id="A0A5C6AXL6"/>
<sequence length="61" mass="7112">MAWIPSGWLMTILPGNGFDVWEADGGVRTHFGLVLQFWQDKYRVNNKWHRLLVFLCSSIFG</sequence>
<keyword evidence="2" id="KW-1185">Reference proteome</keyword>
<evidence type="ECO:0000313" key="1">
    <source>
        <dbReference type="EMBL" id="TWU03909.1"/>
    </source>
</evidence>
<dbReference type="EMBL" id="SJPM01000001">
    <property type="protein sequence ID" value="TWU03909.1"/>
    <property type="molecule type" value="Genomic_DNA"/>
</dbReference>
<proteinExistence type="predicted"/>
<dbReference type="Proteomes" id="UP000316213">
    <property type="component" value="Unassembled WGS sequence"/>
</dbReference>
<protein>
    <submittedName>
        <fullName evidence="1">Uncharacterized protein</fullName>
    </submittedName>
</protein>
<gene>
    <name evidence="1" type="ORF">Pla100_08440</name>
</gene>
<reference evidence="1 2" key="1">
    <citation type="submission" date="2019-02" db="EMBL/GenBank/DDBJ databases">
        <title>Deep-cultivation of Planctomycetes and their phenomic and genomic characterization uncovers novel biology.</title>
        <authorList>
            <person name="Wiegand S."/>
            <person name="Jogler M."/>
            <person name="Boedeker C."/>
            <person name="Pinto D."/>
            <person name="Vollmers J."/>
            <person name="Rivas-Marin E."/>
            <person name="Kohn T."/>
            <person name="Peeters S.H."/>
            <person name="Heuer A."/>
            <person name="Rast P."/>
            <person name="Oberbeckmann S."/>
            <person name="Bunk B."/>
            <person name="Jeske O."/>
            <person name="Meyerdierks A."/>
            <person name="Storesund J.E."/>
            <person name="Kallscheuer N."/>
            <person name="Luecker S."/>
            <person name="Lage O.M."/>
            <person name="Pohl T."/>
            <person name="Merkel B.J."/>
            <person name="Hornburger P."/>
            <person name="Mueller R.-W."/>
            <person name="Bruemmer F."/>
            <person name="Labrenz M."/>
            <person name="Spormann A.M."/>
            <person name="Op Den Camp H."/>
            <person name="Overmann J."/>
            <person name="Amann R."/>
            <person name="Jetten M.S.M."/>
            <person name="Mascher T."/>
            <person name="Medema M.H."/>
            <person name="Devos D.P."/>
            <person name="Kaster A.-K."/>
            <person name="Ovreas L."/>
            <person name="Rohde M."/>
            <person name="Galperin M.Y."/>
            <person name="Jogler C."/>
        </authorList>
    </citation>
    <scope>NUCLEOTIDE SEQUENCE [LARGE SCALE GENOMIC DNA]</scope>
    <source>
        <strain evidence="1 2">Pla100</strain>
    </source>
</reference>
<evidence type="ECO:0000313" key="2">
    <source>
        <dbReference type="Proteomes" id="UP000316213"/>
    </source>
</evidence>
<name>A0A5C6AXL6_9BACT</name>
<organism evidence="1 2">
    <name type="scientific">Neorhodopirellula pilleata</name>
    <dbReference type="NCBI Taxonomy" id="2714738"/>
    <lineage>
        <taxon>Bacteria</taxon>
        <taxon>Pseudomonadati</taxon>
        <taxon>Planctomycetota</taxon>
        <taxon>Planctomycetia</taxon>
        <taxon>Pirellulales</taxon>
        <taxon>Pirellulaceae</taxon>
        <taxon>Neorhodopirellula</taxon>
    </lineage>
</organism>